<feature type="transmembrane region" description="Helical" evidence="1">
    <location>
        <begin position="294"/>
        <end position="319"/>
    </location>
</feature>
<evidence type="ECO:0008006" key="4">
    <source>
        <dbReference type="Google" id="ProtNLM"/>
    </source>
</evidence>
<organism evidence="2 3">
    <name type="scientific">Hymenobacter psychrotolerans DSM 18569</name>
    <dbReference type="NCBI Taxonomy" id="1121959"/>
    <lineage>
        <taxon>Bacteria</taxon>
        <taxon>Pseudomonadati</taxon>
        <taxon>Bacteroidota</taxon>
        <taxon>Cytophagia</taxon>
        <taxon>Cytophagales</taxon>
        <taxon>Hymenobacteraceae</taxon>
        <taxon>Hymenobacter</taxon>
    </lineage>
</organism>
<dbReference type="EMBL" id="FRAS01000026">
    <property type="protein sequence ID" value="SHL93723.1"/>
    <property type="molecule type" value="Genomic_DNA"/>
</dbReference>
<keyword evidence="1" id="KW-1133">Transmembrane helix</keyword>
<keyword evidence="3" id="KW-1185">Reference proteome</keyword>
<feature type="transmembrane region" description="Helical" evidence="1">
    <location>
        <begin position="59"/>
        <end position="79"/>
    </location>
</feature>
<accession>A0A1M7EQ58</accession>
<keyword evidence="1" id="KW-0812">Transmembrane</keyword>
<reference evidence="3" key="1">
    <citation type="submission" date="2016-11" db="EMBL/GenBank/DDBJ databases">
        <authorList>
            <person name="Varghese N."/>
            <person name="Submissions S."/>
        </authorList>
    </citation>
    <scope>NUCLEOTIDE SEQUENCE [LARGE SCALE GENOMIC DNA]</scope>
    <source>
        <strain evidence="3">DSM 18569</strain>
    </source>
</reference>
<protein>
    <recommendedName>
        <fullName evidence="4">Citrate transporter</fullName>
    </recommendedName>
</protein>
<dbReference type="STRING" id="1121959.SAMN02746009_03652"/>
<feature type="transmembrane region" description="Helical" evidence="1">
    <location>
        <begin position="100"/>
        <end position="133"/>
    </location>
</feature>
<dbReference type="RefSeq" id="WP_073288205.1">
    <property type="nucleotide sequence ID" value="NZ_FRAS01000026.1"/>
</dbReference>
<feature type="transmembrane region" description="Helical" evidence="1">
    <location>
        <begin position="388"/>
        <end position="406"/>
    </location>
</feature>
<feature type="transmembrane region" description="Helical" evidence="1">
    <location>
        <begin position="340"/>
        <end position="368"/>
    </location>
</feature>
<evidence type="ECO:0000313" key="3">
    <source>
        <dbReference type="Proteomes" id="UP000183947"/>
    </source>
</evidence>
<dbReference type="AlphaFoldDB" id="A0A1M7EQ58"/>
<sequence length="492" mass="51873">MQTLQLLALVGVFALMALLMFLRKLPALLALPLMAVLVALLGGIRVPDVLEHVIGAGAVKLHGAYTVAIFGSMLSVMLQKTRVVESFVKKGAELSGDNPWIIAVSMLAIIALLFTTVTGLGAIIMVATIVLPILSSVGIGGLTTVGIFLFGLSIGGTLNATNWAVYVSVMGLQLEQVRPFALLMFGVSTTAALIYITAQLYRDGQELNLRRIITGSLLTLAVVAGLIGGYHYGLTPAAQQQLGTVAGRAGTGLKWATAAGLAALALLVAVRAVLSDKTKASGEVHWSAYFSPLIPLLLILLFDVNFIAAFILGLLYAFASTYRRGSLNLLVQAALEGGAVVMPAVVLMFGIGMLLVAIMGPGVPLAAYPDGWPVLGLLRPLLAVVQPQHAWSYVLIFTLAAPLALYRGPLNVWGMGYGLAAVFLASGFNPLAIMGLLMAVGPIQSISDPTNTQNVWLANEMRVDVQKVLWNTLPYTWVLAFAGLALAALLFM</sequence>
<feature type="transmembrane region" description="Helical" evidence="1">
    <location>
        <begin position="418"/>
        <end position="440"/>
    </location>
</feature>
<feature type="transmembrane region" description="Helical" evidence="1">
    <location>
        <begin position="472"/>
        <end position="491"/>
    </location>
</feature>
<gene>
    <name evidence="2" type="ORF">SAMN02746009_03652</name>
</gene>
<evidence type="ECO:0000313" key="2">
    <source>
        <dbReference type="EMBL" id="SHL93723.1"/>
    </source>
</evidence>
<keyword evidence="1" id="KW-0472">Membrane</keyword>
<dbReference type="Proteomes" id="UP000183947">
    <property type="component" value="Unassembled WGS sequence"/>
</dbReference>
<name>A0A1M7EQ58_9BACT</name>
<feature type="transmembrane region" description="Helical" evidence="1">
    <location>
        <begin position="255"/>
        <end position="274"/>
    </location>
</feature>
<feature type="transmembrane region" description="Helical" evidence="1">
    <location>
        <begin position="145"/>
        <end position="168"/>
    </location>
</feature>
<evidence type="ECO:0000256" key="1">
    <source>
        <dbReference type="SAM" id="Phobius"/>
    </source>
</evidence>
<feature type="transmembrane region" description="Helical" evidence="1">
    <location>
        <begin position="180"/>
        <end position="201"/>
    </location>
</feature>
<dbReference type="OrthoDB" id="1661999at2"/>
<feature type="transmembrane region" description="Helical" evidence="1">
    <location>
        <begin position="6"/>
        <end position="22"/>
    </location>
</feature>
<feature type="transmembrane region" description="Helical" evidence="1">
    <location>
        <begin position="29"/>
        <end position="47"/>
    </location>
</feature>
<feature type="transmembrane region" description="Helical" evidence="1">
    <location>
        <begin position="213"/>
        <end position="234"/>
    </location>
</feature>
<proteinExistence type="predicted"/>